<dbReference type="InterPro" id="IPR001763">
    <property type="entry name" value="Rhodanese-like_dom"/>
</dbReference>
<comment type="caution">
    <text evidence="3">The sequence shown here is derived from an EMBL/GenBank/DDBJ whole genome shotgun (WGS) entry which is preliminary data.</text>
</comment>
<dbReference type="Gene3D" id="3.40.250.10">
    <property type="entry name" value="Rhodanese-like domain"/>
    <property type="match status" value="1"/>
</dbReference>
<dbReference type="PANTHER" id="PTHR43846">
    <property type="entry name" value="UPF0176 PROTEIN YCEA"/>
    <property type="match status" value="1"/>
</dbReference>
<evidence type="ECO:0000256" key="1">
    <source>
        <dbReference type="SAM" id="MobiDB-lite"/>
    </source>
</evidence>
<dbReference type="SUPFAM" id="SSF52821">
    <property type="entry name" value="Rhodanese/Cell cycle control phosphatase"/>
    <property type="match status" value="1"/>
</dbReference>
<dbReference type="Proteomes" id="UP001209570">
    <property type="component" value="Unassembled WGS sequence"/>
</dbReference>
<evidence type="ECO:0000313" key="4">
    <source>
        <dbReference type="Proteomes" id="UP001209570"/>
    </source>
</evidence>
<evidence type="ECO:0000313" key="3">
    <source>
        <dbReference type="EMBL" id="KAJ0389108.1"/>
    </source>
</evidence>
<feature type="compositionally biased region" description="Low complexity" evidence="1">
    <location>
        <begin position="33"/>
        <end position="52"/>
    </location>
</feature>
<dbReference type="InterPro" id="IPR036873">
    <property type="entry name" value="Rhodanese-like_dom_sf"/>
</dbReference>
<proteinExistence type="predicted"/>
<evidence type="ECO:0000259" key="2">
    <source>
        <dbReference type="PROSITE" id="PS50206"/>
    </source>
</evidence>
<accession>A0AAD5LP93</accession>
<keyword evidence="4" id="KW-1185">Reference proteome</keyword>
<reference evidence="3" key="1">
    <citation type="submission" date="2021-12" db="EMBL/GenBank/DDBJ databases">
        <title>Prjna785345.</title>
        <authorList>
            <person name="Rujirawat T."/>
            <person name="Krajaejun T."/>
        </authorList>
    </citation>
    <scope>NUCLEOTIDE SEQUENCE</scope>
    <source>
        <strain evidence="3">Pi057C3</strain>
    </source>
</reference>
<gene>
    <name evidence="3" type="ORF">P43SY_012011</name>
</gene>
<name>A0AAD5LP93_PYTIN</name>
<dbReference type="PANTHER" id="PTHR43846:SF1">
    <property type="entry name" value="TRNA URIDINE(34) HYDROXYLASE"/>
    <property type="match status" value="1"/>
</dbReference>
<protein>
    <recommendedName>
        <fullName evidence="2">Rhodanese domain-containing protein</fullName>
    </recommendedName>
</protein>
<dbReference type="AlphaFoldDB" id="A0AAD5LP93"/>
<feature type="region of interest" description="Disordered" evidence="1">
    <location>
        <begin position="13"/>
        <end position="52"/>
    </location>
</feature>
<organism evidence="3 4">
    <name type="scientific">Pythium insidiosum</name>
    <name type="common">Pythiosis disease agent</name>
    <dbReference type="NCBI Taxonomy" id="114742"/>
    <lineage>
        <taxon>Eukaryota</taxon>
        <taxon>Sar</taxon>
        <taxon>Stramenopiles</taxon>
        <taxon>Oomycota</taxon>
        <taxon>Peronosporomycetes</taxon>
        <taxon>Pythiales</taxon>
        <taxon>Pythiaceae</taxon>
        <taxon>Pythium</taxon>
    </lineage>
</organism>
<dbReference type="Pfam" id="PF00581">
    <property type="entry name" value="Rhodanese"/>
    <property type="match status" value="1"/>
</dbReference>
<dbReference type="EMBL" id="JAKCXM010004859">
    <property type="protein sequence ID" value="KAJ0389108.1"/>
    <property type="molecule type" value="Genomic_DNA"/>
</dbReference>
<feature type="domain" description="Rhodanese" evidence="2">
    <location>
        <begin position="57"/>
        <end position="151"/>
    </location>
</feature>
<dbReference type="SMART" id="SM00450">
    <property type="entry name" value="RHOD"/>
    <property type="match status" value="1"/>
</dbReference>
<dbReference type="PROSITE" id="PS50206">
    <property type="entry name" value="RHODANESE_3"/>
    <property type="match status" value="1"/>
</dbReference>
<sequence>MPPDQWHNKLRQHLTPKDPHAGCNSTVAGPDASKSTSSSSGNSTTTTSTTTTTINNNIDDVLLLDVRNFYEHEVGRFDGATRIMVDTFRDTFDAVDEILAKHEAAHDGEKPREVMMYCTGGIRCEKVGAYLKQYKGIDTIHKLQGGQELCV</sequence>